<feature type="compositionally biased region" description="Polar residues" evidence="2">
    <location>
        <begin position="19"/>
        <end position="33"/>
    </location>
</feature>
<feature type="region of interest" description="Disordered" evidence="2">
    <location>
        <begin position="1"/>
        <end position="33"/>
    </location>
</feature>
<comment type="catalytic activity">
    <reaction evidence="1">
        <text>[protein]-peptidylproline (omega=180) = [protein]-peptidylproline (omega=0)</text>
        <dbReference type="Rhea" id="RHEA:16237"/>
        <dbReference type="Rhea" id="RHEA-COMP:10747"/>
        <dbReference type="Rhea" id="RHEA-COMP:10748"/>
        <dbReference type="ChEBI" id="CHEBI:83833"/>
        <dbReference type="ChEBI" id="CHEBI:83834"/>
        <dbReference type="EC" id="5.2.1.8"/>
    </reaction>
</comment>
<protein>
    <recommendedName>
        <fullName evidence="1">peptidylprolyl isomerase</fullName>
        <ecNumber evidence="1">5.2.1.8</ecNumber>
    </recommendedName>
</protein>
<dbReference type="SUPFAM" id="SSF54534">
    <property type="entry name" value="FKBP-like"/>
    <property type="match status" value="1"/>
</dbReference>
<dbReference type="Proteomes" id="UP001472866">
    <property type="component" value="Chromosome 01"/>
</dbReference>
<keyword evidence="1 4" id="KW-0413">Isomerase</keyword>
<dbReference type="PROSITE" id="PS50059">
    <property type="entry name" value="FKBP_PPIASE"/>
    <property type="match status" value="1"/>
</dbReference>
<gene>
    <name evidence="4" type="ORF">HKI87_01g04250</name>
</gene>
<evidence type="ECO:0000256" key="2">
    <source>
        <dbReference type="SAM" id="MobiDB-lite"/>
    </source>
</evidence>
<evidence type="ECO:0000259" key="3">
    <source>
        <dbReference type="PROSITE" id="PS50059"/>
    </source>
</evidence>
<proteinExistence type="predicted"/>
<evidence type="ECO:0000256" key="1">
    <source>
        <dbReference type="PROSITE-ProRule" id="PRU00277"/>
    </source>
</evidence>
<dbReference type="Gene3D" id="3.10.50.40">
    <property type="match status" value="1"/>
</dbReference>
<reference evidence="4 5" key="1">
    <citation type="submission" date="2024-03" db="EMBL/GenBank/DDBJ databases">
        <title>Complete genome sequence of the green alga Chloropicon roscoffensis RCC1871.</title>
        <authorList>
            <person name="Lemieux C."/>
            <person name="Pombert J.-F."/>
            <person name="Otis C."/>
            <person name="Turmel M."/>
        </authorList>
    </citation>
    <scope>NUCLEOTIDE SEQUENCE [LARGE SCALE GENOMIC DNA]</scope>
    <source>
        <strain evidence="4 5">RCC1871</strain>
    </source>
</reference>
<dbReference type="GO" id="GO:0009579">
    <property type="term" value="C:thylakoid"/>
    <property type="evidence" value="ECO:0007669"/>
    <property type="project" value="TreeGrafter"/>
</dbReference>
<dbReference type="AlphaFoldDB" id="A0AAX4NYE1"/>
<dbReference type="PANTHER" id="PTHR47717">
    <property type="entry name" value="PEPTIDYL-PROLYL CIS-TRANS ISOMERASE FKBP19, CHLOROPLASTIC"/>
    <property type="match status" value="1"/>
</dbReference>
<feature type="domain" description="PPIase FKBP-type" evidence="3">
    <location>
        <begin position="76"/>
        <end position="195"/>
    </location>
</feature>
<dbReference type="EC" id="5.2.1.8" evidence="1"/>
<evidence type="ECO:0000313" key="4">
    <source>
        <dbReference type="EMBL" id="WZN58901.1"/>
    </source>
</evidence>
<sequence length="195" mass="21568">MAAASADRVLAGEEAETSKGYNPNEQGGNLETSMSALAGKDYGKTKMRFSDYVLTESGLQYKDLKDGTGSRFPKAGDQVVVDWDGYTIGYYGRIFEARNKPKGSSFEGSDRDFFRFRVGENEVIPAFEEAILGMKPGGIRRLIVPTDVGYPDNDWRKKGPKPSTFAGKRSLSFVLENQGLVDKTLLFDIELLKIL</sequence>
<dbReference type="PANTHER" id="PTHR47717:SF1">
    <property type="entry name" value="PEPTIDYL-PROLYL CIS-TRANS ISOMERASE FKBP19, CHLOROPLASTIC"/>
    <property type="match status" value="1"/>
</dbReference>
<dbReference type="InterPro" id="IPR046357">
    <property type="entry name" value="PPIase_dom_sf"/>
</dbReference>
<organism evidence="4 5">
    <name type="scientific">Chloropicon roscoffensis</name>
    <dbReference type="NCBI Taxonomy" id="1461544"/>
    <lineage>
        <taxon>Eukaryota</taxon>
        <taxon>Viridiplantae</taxon>
        <taxon>Chlorophyta</taxon>
        <taxon>Chloropicophyceae</taxon>
        <taxon>Chloropicales</taxon>
        <taxon>Chloropicaceae</taxon>
        <taxon>Chloropicon</taxon>
    </lineage>
</organism>
<keyword evidence="1" id="KW-0697">Rotamase</keyword>
<dbReference type="Pfam" id="PF00254">
    <property type="entry name" value="FKBP_C"/>
    <property type="match status" value="1"/>
</dbReference>
<name>A0AAX4NYE1_9CHLO</name>
<dbReference type="InterPro" id="IPR001179">
    <property type="entry name" value="PPIase_FKBP_dom"/>
</dbReference>
<evidence type="ECO:0000313" key="5">
    <source>
        <dbReference type="Proteomes" id="UP001472866"/>
    </source>
</evidence>
<dbReference type="GO" id="GO:0009507">
    <property type="term" value="C:chloroplast"/>
    <property type="evidence" value="ECO:0007669"/>
    <property type="project" value="TreeGrafter"/>
</dbReference>
<dbReference type="InterPro" id="IPR044208">
    <property type="entry name" value="FKBP19-like"/>
</dbReference>
<accession>A0AAX4NYE1</accession>
<keyword evidence="5" id="KW-1185">Reference proteome</keyword>
<dbReference type="GO" id="GO:0003755">
    <property type="term" value="F:peptidyl-prolyl cis-trans isomerase activity"/>
    <property type="evidence" value="ECO:0007669"/>
    <property type="project" value="UniProtKB-KW"/>
</dbReference>
<dbReference type="EMBL" id="CP151501">
    <property type="protein sequence ID" value="WZN58901.1"/>
    <property type="molecule type" value="Genomic_DNA"/>
</dbReference>